<dbReference type="GO" id="GO:0015179">
    <property type="term" value="F:L-amino acid transmembrane transporter activity"/>
    <property type="evidence" value="ECO:0007669"/>
    <property type="project" value="TreeGrafter"/>
</dbReference>
<feature type="transmembrane region" description="Helical" evidence="9">
    <location>
        <begin position="151"/>
        <end position="174"/>
    </location>
</feature>
<feature type="region of interest" description="Disordered" evidence="8">
    <location>
        <begin position="411"/>
        <end position="443"/>
    </location>
</feature>
<evidence type="ECO:0000256" key="1">
    <source>
        <dbReference type="ARBA" id="ARBA00004141"/>
    </source>
</evidence>
<feature type="domain" description="Amino acid transporter transmembrane" evidence="10">
    <location>
        <begin position="480"/>
        <end position="653"/>
    </location>
</feature>
<evidence type="ECO:0000256" key="5">
    <source>
        <dbReference type="ARBA" id="ARBA00022970"/>
    </source>
</evidence>
<keyword evidence="7 9" id="KW-0472">Membrane</keyword>
<dbReference type="PANTHER" id="PTHR22950">
    <property type="entry name" value="AMINO ACID TRANSPORTER"/>
    <property type="match status" value="1"/>
</dbReference>
<evidence type="ECO:0000313" key="11">
    <source>
        <dbReference type="EMBL" id="KAG9391319.1"/>
    </source>
</evidence>
<keyword evidence="4 9" id="KW-0812">Transmembrane</keyword>
<proteinExistence type="inferred from homology"/>
<evidence type="ECO:0000256" key="8">
    <source>
        <dbReference type="SAM" id="MobiDB-lite"/>
    </source>
</evidence>
<feature type="transmembrane region" description="Helical" evidence="9">
    <location>
        <begin position="222"/>
        <end position="248"/>
    </location>
</feature>
<accession>A0A8J6B283</accession>
<protein>
    <submittedName>
        <fullName evidence="11">Amino acid transporter, transmembrane</fullName>
    </submittedName>
</protein>
<dbReference type="EMBL" id="JAHDYR010000057">
    <property type="protein sequence ID" value="KAG9391319.1"/>
    <property type="molecule type" value="Genomic_DNA"/>
</dbReference>
<comment type="subcellular location">
    <subcellularLocation>
        <location evidence="1">Membrane</location>
        <topology evidence="1">Multi-pass membrane protein</topology>
    </subcellularLocation>
</comment>
<feature type="domain" description="Amino acid transporter transmembrane" evidence="10">
    <location>
        <begin position="150"/>
        <end position="368"/>
    </location>
</feature>
<dbReference type="GO" id="GO:0016020">
    <property type="term" value="C:membrane"/>
    <property type="evidence" value="ECO:0007669"/>
    <property type="project" value="UniProtKB-SubCell"/>
</dbReference>
<dbReference type="OrthoDB" id="28208at2759"/>
<reference evidence="11" key="1">
    <citation type="submission" date="2021-05" db="EMBL/GenBank/DDBJ databases">
        <title>A free-living protist that lacks canonical eukaryotic 1 DNA replication and segregation systems.</title>
        <authorList>
            <person name="Salas-Leiva D.E."/>
            <person name="Tromer E.C."/>
            <person name="Curtis B.A."/>
            <person name="Jerlstrom-Hultqvist J."/>
            <person name="Kolisko M."/>
            <person name="Yi Z."/>
            <person name="Salas-Leiva J.S."/>
            <person name="Gallot-Lavallee L."/>
            <person name="Kops G.J.P.L."/>
            <person name="Archibald J.M."/>
            <person name="Simpson A.G.B."/>
            <person name="Roger A.J."/>
        </authorList>
    </citation>
    <scope>NUCLEOTIDE SEQUENCE</scope>
    <source>
        <strain evidence="11">BICM</strain>
    </source>
</reference>
<comment type="similarity">
    <text evidence="2">Belongs to the amino acid/polyamine transporter 2 family.</text>
</comment>
<feature type="transmembrane region" description="Helical" evidence="9">
    <location>
        <begin position="569"/>
        <end position="592"/>
    </location>
</feature>
<evidence type="ECO:0000313" key="12">
    <source>
        <dbReference type="Proteomes" id="UP000717585"/>
    </source>
</evidence>
<feature type="transmembrane region" description="Helical" evidence="9">
    <location>
        <begin position="645"/>
        <end position="665"/>
    </location>
</feature>
<evidence type="ECO:0000256" key="2">
    <source>
        <dbReference type="ARBA" id="ARBA00008066"/>
    </source>
</evidence>
<gene>
    <name evidence="11" type="ORF">J8273_7603</name>
</gene>
<feature type="transmembrane region" description="Helical" evidence="9">
    <location>
        <begin position="598"/>
        <end position="620"/>
    </location>
</feature>
<dbReference type="Pfam" id="PF01490">
    <property type="entry name" value="Aa_trans"/>
    <property type="match status" value="2"/>
</dbReference>
<keyword evidence="12" id="KW-1185">Reference proteome</keyword>
<organism evidence="11 12">
    <name type="scientific">Carpediemonas membranifera</name>
    <dbReference type="NCBI Taxonomy" id="201153"/>
    <lineage>
        <taxon>Eukaryota</taxon>
        <taxon>Metamonada</taxon>
        <taxon>Carpediemonas-like organisms</taxon>
        <taxon>Carpediemonas</taxon>
    </lineage>
</organism>
<feature type="transmembrane region" description="Helical" evidence="9">
    <location>
        <begin position="300"/>
        <end position="320"/>
    </location>
</feature>
<feature type="region of interest" description="Disordered" evidence="8">
    <location>
        <begin position="448"/>
        <end position="467"/>
    </location>
</feature>
<feature type="transmembrane region" description="Helical" evidence="9">
    <location>
        <begin position="482"/>
        <end position="506"/>
    </location>
</feature>
<feature type="transmembrane region" description="Helical" evidence="9">
    <location>
        <begin position="526"/>
        <end position="548"/>
    </location>
</feature>
<dbReference type="AlphaFoldDB" id="A0A8J6B283"/>
<evidence type="ECO:0000256" key="4">
    <source>
        <dbReference type="ARBA" id="ARBA00022692"/>
    </source>
</evidence>
<keyword evidence="6 9" id="KW-1133">Transmembrane helix</keyword>
<feature type="transmembrane region" description="Helical" evidence="9">
    <location>
        <begin position="268"/>
        <end position="288"/>
    </location>
</feature>
<evidence type="ECO:0000256" key="6">
    <source>
        <dbReference type="ARBA" id="ARBA00022989"/>
    </source>
</evidence>
<evidence type="ECO:0000256" key="7">
    <source>
        <dbReference type="ARBA" id="ARBA00023136"/>
    </source>
</evidence>
<feature type="transmembrane region" description="Helical" evidence="9">
    <location>
        <begin position="180"/>
        <end position="201"/>
    </location>
</feature>
<feature type="transmembrane region" description="Helical" evidence="9">
    <location>
        <begin position="340"/>
        <end position="358"/>
    </location>
</feature>
<comment type="caution">
    <text evidence="11">The sequence shown here is derived from an EMBL/GenBank/DDBJ whole genome shotgun (WGS) entry which is preliminary data.</text>
</comment>
<feature type="region of interest" description="Disordered" evidence="8">
    <location>
        <begin position="81"/>
        <end position="116"/>
    </location>
</feature>
<dbReference type="Proteomes" id="UP000717585">
    <property type="component" value="Unassembled WGS sequence"/>
</dbReference>
<keyword evidence="5" id="KW-0029">Amino-acid transport</keyword>
<name>A0A8J6B283_9EUKA</name>
<sequence length="668" mass="71983">MAENDTSAVVVDELNASVVNPNDSILEVHSDEELISQEAVVSADDEILGERSDDAPVDNEKITEDFEELANESIVPVAIAEGPNSDATATDADKTPDAITPPSDHPESSPEDAQDGKQTFADHAELVAGKLHETLAGAPVVDPSDAGEAGIFASIFNIANTILGAGTVTLPFAFKSAGLVFGGILIIVSFLVMMFSMRVLVRACHRLSPRVYSYRALAVKCFGGWAGPVIELLIALLTTGVLIAYTIIIGDYVSSLAKSYLPFIPFLHSPLVIRIIVMTFIIFPLCCLKSLRLLSFTSGISVACVLFTTVFVFLSCLYSLSQGSAAILTNSVTWFKFDLSAFMAISLYSTAFAAHFTLPSIYQELKKKELSLLSPPETPAPESESPGATIATLQFIGHTTVRRTNADYPEVKDSHVEEGEASPHGSGTHTPTEPFAVDGSALGNMSPLGRSRAGSLSRREKRALMKQGKVVKSGSDKDWRRIWASLSLGLTICLIVYTIVGVSGYLEFGDEDTKDNILMSYTGTNIARDMALAAMSTVITFSMPLVHFATRQSILNAAWSVFRRRPYTFGWPSHVVSAAVLLLCILIVATLIPSVSLVFNILFSIGGVLIYFACPALFYLRFRTSFQSKTAERSTWKSQLTDKSAWAAVVLVVITVPLGAVSLLSNFA</sequence>
<dbReference type="PANTHER" id="PTHR22950:SF458">
    <property type="entry name" value="SODIUM-COUPLED NEUTRAL AMINO ACID TRANSPORTER 11-RELATED"/>
    <property type="match status" value="1"/>
</dbReference>
<dbReference type="InterPro" id="IPR013057">
    <property type="entry name" value="AA_transpt_TM"/>
</dbReference>
<evidence type="ECO:0000256" key="9">
    <source>
        <dbReference type="SAM" id="Phobius"/>
    </source>
</evidence>
<evidence type="ECO:0000259" key="10">
    <source>
        <dbReference type="Pfam" id="PF01490"/>
    </source>
</evidence>
<evidence type="ECO:0000256" key="3">
    <source>
        <dbReference type="ARBA" id="ARBA00022448"/>
    </source>
</evidence>
<keyword evidence="3" id="KW-0813">Transport</keyword>